<dbReference type="GO" id="GO:0003735">
    <property type="term" value="F:structural constituent of ribosome"/>
    <property type="evidence" value="ECO:0007669"/>
    <property type="project" value="InterPro"/>
</dbReference>
<dbReference type="NCBIfam" id="NF000585">
    <property type="entry name" value="PRK00010.1"/>
    <property type="match status" value="1"/>
</dbReference>
<dbReference type="HAMAP" id="MF_01333_B">
    <property type="entry name" value="Ribosomal_uL5_B"/>
    <property type="match status" value="1"/>
</dbReference>
<evidence type="ECO:0000256" key="1">
    <source>
        <dbReference type="ARBA" id="ARBA00003898"/>
    </source>
</evidence>
<proteinExistence type="inferred from homology"/>
<dbReference type="GO" id="GO:1990904">
    <property type="term" value="C:ribonucleoprotein complex"/>
    <property type="evidence" value="ECO:0007669"/>
    <property type="project" value="UniProtKB-KW"/>
</dbReference>
<evidence type="ECO:0000256" key="8">
    <source>
        <dbReference type="ARBA" id="ARBA00035210"/>
    </source>
</evidence>
<accession>A0A088CKE2</accession>
<dbReference type="GO" id="GO:0019843">
    <property type="term" value="F:rRNA binding"/>
    <property type="evidence" value="ECO:0007669"/>
    <property type="project" value="UniProtKB-UniRule"/>
</dbReference>
<feature type="domain" description="Large ribosomal subunit protein uL5 C-terminal" evidence="12">
    <location>
        <begin position="84"/>
        <end position="177"/>
    </location>
</feature>
<dbReference type="InterPro" id="IPR031310">
    <property type="entry name" value="Ribosomal_uL5_N"/>
</dbReference>
<dbReference type="PIRSF" id="PIRSF002161">
    <property type="entry name" value="Ribosomal_L5"/>
    <property type="match status" value="1"/>
</dbReference>
<evidence type="ECO:0000256" key="10">
    <source>
        <dbReference type="RuleBase" id="RU003930"/>
    </source>
</evidence>
<dbReference type="InterPro" id="IPR031309">
    <property type="entry name" value="Ribosomal_uL5_C"/>
</dbReference>
<dbReference type="Pfam" id="PF00673">
    <property type="entry name" value="Ribosomal_L5_C"/>
    <property type="match status" value="1"/>
</dbReference>
<comment type="function">
    <text evidence="1 9">Binds 5S rRNA, forms part of the central protuberance of the 50S subunit.</text>
</comment>
<evidence type="ECO:0000256" key="9">
    <source>
        <dbReference type="HAMAP-Rule" id="MF_01333"/>
    </source>
</evidence>
<dbReference type="InterPro" id="IPR002132">
    <property type="entry name" value="Ribosomal_uL5"/>
</dbReference>
<organism evidence="13">
    <name type="scientific">Chloropicon primus</name>
    <dbReference type="NCBI Taxonomy" id="1764295"/>
    <lineage>
        <taxon>Eukaryota</taxon>
        <taxon>Viridiplantae</taxon>
        <taxon>Chlorophyta</taxon>
        <taxon>Chloropicophyceae</taxon>
        <taxon>Chloropicales</taxon>
        <taxon>Chloropicaceae</taxon>
        <taxon>Chloropicon</taxon>
    </lineage>
</organism>
<evidence type="ECO:0000256" key="6">
    <source>
        <dbReference type="ARBA" id="ARBA00022980"/>
    </source>
</evidence>
<geneLocation type="chloroplast" evidence="13"/>
<dbReference type="InterPro" id="IPR022803">
    <property type="entry name" value="Ribosomal_uL5_dom_sf"/>
</dbReference>
<keyword evidence="7 9" id="KW-0687">Ribonucleoprotein</keyword>
<comment type="similarity">
    <text evidence="3 9 10">Belongs to the universal ribosomal protein uL5 family.</text>
</comment>
<comment type="subunit">
    <text evidence="4 9">Part of the 50S ribosomal subunit; contacts the 5S rRNA.</text>
</comment>
<evidence type="ECO:0000256" key="3">
    <source>
        <dbReference type="ARBA" id="ARBA00008553"/>
    </source>
</evidence>
<protein>
    <recommendedName>
        <fullName evidence="8 9">Large ribosomal subunit protein uL5c</fullName>
    </recommendedName>
</protein>
<evidence type="ECO:0000256" key="2">
    <source>
        <dbReference type="ARBA" id="ARBA00004229"/>
    </source>
</evidence>
<evidence type="ECO:0000313" key="13">
    <source>
        <dbReference type="EMBL" id="AID67797.1"/>
    </source>
</evidence>
<name>A0A088CKE2_9CHLO</name>
<dbReference type="Pfam" id="PF00281">
    <property type="entry name" value="Ribosomal_L5"/>
    <property type="match status" value="1"/>
</dbReference>
<evidence type="ECO:0000256" key="5">
    <source>
        <dbReference type="ARBA" id="ARBA00022528"/>
    </source>
</evidence>
<feature type="domain" description="Large ribosomal subunit protein uL5 N-terminal" evidence="11">
    <location>
        <begin position="24"/>
        <end position="80"/>
    </location>
</feature>
<keyword evidence="9" id="KW-0699">rRNA-binding</keyword>
<evidence type="ECO:0000256" key="4">
    <source>
        <dbReference type="ARBA" id="ARBA00011505"/>
    </source>
</evidence>
<dbReference type="SUPFAM" id="SSF55282">
    <property type="entry name" value="RL5-like"/>
    <property type="match status" value="1"/>
</dbReference>
<evidence type="ECO:0000256" key="7">
    <source>
        <dbReference type="ARBA" id="ARBA00023274"/>
    </source>
</evidence>
<keyword evidence="9" id="KW-0694">RNA-binding</keyword>
<gene>
    <name evidence="9 13" type="primary">rpl5</name>
</gene>
<keyword evidence="5 13" id="KW-0150">Chloroplast</keyword>
<dbReference type="PANTHER" id="PTHR11994">
    <property type="entry name" value="60S RIBOSOMAL PROTEIN L11-RELATED"/>
    <property type="match status" value="1"/>
</dbReference>
<reference evidence="13" key="1">
    <citation type="journal article" date="2014" name="BMC Genomics">
        <title>Six newly sequenced chloroplast genomes from prasinophyte green algae provide insights into the relationships among prasinophyte lineages and the diversity of streamlined genome architecture in picoplanktonic species.</title>
        <authorList>
            <person name="Lemieux C."/>
            <person name="Otis C."/>
            <person name="Turmel M."/>
        </authorList>
    </citation>
    <scope>NUCLEOTIDE SEQUENCE</scope>
</reference>
<dbReference type="AlphaFoldDB" id="A0A088CKE2"/>
<sequence>MKHYTERYEQLIESKHFDSFNYKNSHQLPRILKIVVNRGVGEVAQNPKYLETCLNELSVITGQRPTVKRSKKAIASFKIRENMPVGMSVTLRGDKMTAFFDRLVHLALPRIRDFQGVSVKGFDGKGNYSLGLDEQLMFPEIDYDEIDQVRGMDICLVTSCRTDAESLSLLQGLGVPFSTN</sequence>
<comment type="subcellular location">
    <subcellularLocation>
        <location evidence="2 9">Plastid</location>
        <location evidence="2 9">Chloroplast</location>
    </subcellularLocation>
</comment>
<dbReference type="FunFam" id="3.30.1440.10:FF:000001">
    <property type="entry name" value="50S ribosomal protein L5"/>
    <property type="match status" value="1"/>
</dbReference>
<keyword evidence="13" id="KW-0934">Plastid</keyword>
<dbReference type="Gene3D" id="3.30.1440.10">
    <property type="match status" value="1"/>
</dbReference>
<dbReference type="GO" id="GO:0005840">
    <property type="term" value="C:ribosome"/>
    <property type="evidence" value="ECO:0007669"/>
    <property type="project" value="UniProtKB-KW"/>
</dbReference>
<evidence type="ECO:0000259" key="11">
    <source>
        <dbReference type="Pfam" id="PF00281"/>
    </source>
</evidence>
<dbReference type="GO" id="GO:0009507">
    <property type="term" value="C:chloroplast"/>
    <property type="evidence" value="ECO:0007669"/>
    <property type="project" value="UniProtKB-SubCell"/>
</dbReference>
<evidence type="ECO:0000259" key="12">
    <source>
        <dbReference type="Pfam" id="PF00673"/>
    </source>
</evidence>
<dbReference type="GO" id="GO:0006412">
    <property type="term" value="P:translation"/>
    <property type="evidence" value="ECO:0007669"/>
    <property type="project" value="UniProtKB-UniRule"/>
</dbReference>
<dbReference type="InterPro" id="IPR020930">
    <property type="entry name" value="Ribosomal_uL5_bac-type"/>
</dbReference>
<keyword evidence="6 9" id="KW-0689">Ribosomal protein</keyword>
<dbReference type="EMBL" id="KJ746601">
    <property type="protein sequence ID" value="AID67797.1"/>
    <property type="molecule type" value="Genomic_DNA"/>
</dbReference>